<dbReference type="Proteomes" id="UP000561726">
    <property type="component" value="Unassembled WGS sequence"/>
</dbReference>
<dbReference type="InterPro" id="IPR043128">
    <property type="entry name" value="Rev_trsase/Diguanyl_cyclase"/>
</dbReference>
<reference evidence="5 7" key="2">
    <citation type="submission" date="2020-08" db="EMBL/GenBank/DDBJ databases">
        <title>Sequencing the genomes of 1000 actinobacteria strains.</title>
        <authorList>
            <person name="Klenk H.-P."/>
        </authorList>
    </citation>
    <scope>NUCLEOTIDE SEQUENCE [LARGE SCALE GENOMIC DNA]</scope>
    <source>
        <strain evidence="5 7">DSM 21065</strain>
    </source>
</reference>
<evidence type="ECO:0000259" key="3">
    <source>
        <dbReference type="PROSITE" id="PS50887"/>
    </source>
</evidence>
<reference evidence="4 6" key="1">
    <citation type="submission" date="2014-08" db="EMBL/GenBank/DDBJ databases">
        <authorList>
            <person name="Sisinthy S."/>
        </authorList>
    </citation>
    <scope>NUCLEOTIDE SEQUENCE [LARGE SCALE GENOMIC DNA]</scope>
    <source>
        <strain evidence="4 6">RuG17</strain>
    </source>
</reference>
<gene>
    <name evidence="5" type="ORF">BJ997_000494</name>
    <name evidence="4" type="ORF">GY21_09740</name>
</gene>
<dbReference type="EMBL" id="JPXF01000035">
    <property type="protein sequence ID" value="KGJ75401.1"/>
    <property type="molecule type" value="Genomic_DNA"/>
</dbReference>
<dbReference type="CDD" id="cd01949">
    <property type="entry name" value="GGDEF"/>
    <property type="match status" value="1"/>
</dbReference>
<dbReference type="InterPro" id="IPR029787">
    <property type="entry name" value="Nucleotide_cyclase"/>
</dbReference>
<protein>
    <submittedName>
        <fullName evidence="5">Diguanylate cyclase (GGDEF)-like protein</fullName>
    </submittedName>
</protein>
<dbReference type="PANTHER" id="PTHR45138:SF9">
    <property type="entry name" value="DIGUANYLATE CYCLASE DGCM-RELATED"/>
    <property type="match status" value="1"/>
</dbReference>
<evidence type="ECO:0000313" key="4">
    <source>
        <dbReference type="EMBL" id="KGJ75401.1"/>
    </source>
</evidence>
<feature type="coiled-coil region" evidence="1">
    <location>
        <begin position="396"/>
        <end position="425"/>
    </location>
</feature>
<dbReference type="PANTHER" id="PTHR45138">
    <property type="entry name" value="REGULATORY COMPONENTS OF SENSORY TRANSDUCTION SYSTEM"/>
    <property type="match status" value="1"/>
</dbReference>
<dbReference type="FunFam" id="3.30.70.270:FF:000001">
    <property type="entry name" value="Diguanylate cyclase domain protein"/>
    <property type="match status" value="1"/>
</dbReference>
<dbReference type="Gene3D" id="1.25.40.10">
    <property type="entry name" value="Tetratricopeptide repeat domain"/>
    <property type="match status" value="1"/>
</dbReference>
<organism evidence="4 6">
    <name type="scientific">Cryobacterium roopkundense</name>
    <dbReference type="NCBI Taxonomy" id="1001240"/>
    <lineage>
        <taxon>Bacteria</taxon>
        <taxon>Bacillati</taxon>
        <taxon>Actinomycetota</taxon>
        <taxon>Actinomycetes</taxon>
        <taxon>Micrococcales</taxon>
        <taxon>Microbacteriaceae</taxon>
        <taxon>Cryobacterium</taxon>
    </lineage>
</organism>
<proteinExistence type="predicted"/>
<keyword evidence="6" id="KW-1185">Reference proteome</keyword>
<dbReference type="STRING" id="1001240.GY21_09740"/>
<evidence type="ECO:0000313" key="5">
    <source>
        <dbReference type="EMBL" id="MBB5639946.1"/>
    </source>
</evidence>
<dbReference type="Proteomes" id="UP000029864">
    <property type="component" value="Unassembled WGS sequence"/>
</dbReference>
<dbReference type="InterPro" id="IPR050469">
    <property type="entry name" value="Diguanylate_Cyclase"/>
</dbReference>
<dbReference type="InterPro" id="IPR000160">
    <property type="entry name" value="GGDEF_dom"/>
</dbReference>
<dbReference type="OrthoDB" id="23692at2"/>
<dbReference type="RefSeq" id="WP_052542210.1">
    <property type="nucleotide sequence ID" value="NZ_JACHBQ010000001.1"/>
</dbReference>
<evidence type="ECO:0000313" key="7">
    <source>
        <dbReference type="Proteomes" id="UP000561726"/>
    </source>
</evidence>
<evidence type="ECO:0000313" key="6">
    <source>
        <dbReference type="Proteomes" id="UP000029864"/>
    </source>
</evidence>
<comment type="caution">
    <text evidence="4">The sequence shown here is derived from an EMBL/GenBank/DDBJ whole genome shotgun (WGS) entry which is preliminary data.</text>
</comment>
<dbReference type="GO" id="GO:0005886">
    <property type="term" value="C:plasma membrane"/>
    <property type="evidence" value="ECO:0007669"/>
    <property type="project" value="TreeGrafter"/>
</dbReference>
<dbReference type="NCBIfam" id="TIGR00254">
    <property type="entry name" value="GGDEF"/>
    <property type="match status" value="1"/>
</dbReference>
<feature type="domain" description="GGDEF" evidence="3">
    <location>
        <begin position="454"/>
        <end position="586"/>
    </location>
</feature>
<dbReference type="eggNOG" id="COG3706">
    <property type="taxonomic scope" value="Bacteria"/>
</dbReference>
<dbReference type="AlphaFoldDB" id="A0A099JAP7"/>
<dbReference type="GO" id="GO:0043709">
    <property type="term" value="P:cell adhesion involved in single-species biofilm formation"/>
    <property type="evidence" value="ECO:0007669"/>
    <property type="project" value="TreeGrafter"/>
</dbReference>
<dbReference type="PROSITE" id="PS50887">
    <property type="entry name" value="GGDEF"/>
    <property type="match status" value="1"/>
</dbReference>
<dbReference type="SMART" id="SM00267">
    <property type="entry name" value="GGDEF"/>
    <property type="match status" value="1"/>
</dbReference>
<name>A0A099JAP7_9MICO</name>
<evidence type="ECO:0000256" key="2">
    <source>
        <dbReference type="SAM" id="MobiDB-lite"/>
    </source>
</evidence>
<keyword evidence="1" id="KW-0175">Coiled coil</keyword>
<evidence type="ECO:0000256" key="1">
    <source>
        <dbReference type="SAM" id="Coils"/>
    </source>
</evidence>
<dbReference type="SUPFAM" id="SSF48452">
    <property type="entry name" value="TPR-like"/>
    <property type="match status" value="2"/>
</dbReference>
<dbReference type="Gene3D" id="3.30.70.270">
    <property type="match status" value="1"/>
</dbReference>
<dbReference type="EMBL" id="JACHBQ010000001">
    <property type="protein sequence ID" value="MBB5639946.1"/>
    <property type="molecule type" value="Genomic_DNA"/>
</dbReference>
<dbReference type="SUPFAM" id="SSF55073">
    <property type="entry name" value="Nucleotide cyclase"/>
    <property type="match status" value="1"/>
</dbReference>
<dbReference type="GO" id="GO:0052621">
    <property type="term" value="F:diguanylate cyclase activity"/>
    <property type="evidence" value="ECO:0007669"/>
    <property type="project" value="TreeGrafter"/>
</dbReference>
<dbReference type="InterPro" id="IPR011990">
    <property type="entry name" value="TPR-like_helical_dom_sf"/>
</dbReference>
<dbReference type="GO" id="GO:1902201">
    <property type="term" value="P:negative regulation of bacterial-type flagellum-dependent cell motility"/>
    <property type="evidence" value="ECO:0007669"/>
    <property type="project" value="TreeGrafter"/>
</dbReference>
<sequence length="586" mass="64252">MTLDDSVRETASPDIGLLPTPELGLPAETGMADTSNFLVPAGPPAQVEAQVEASIDALLEQGERWGALGRHLEGAEAADAVLARDDITPEQQAHAREILSLHRLRLGDFEASVHHGLLAMEYLVARHDLLRQSKLHCTLALAYHETALNEPALRHVLAAVEAARACGSRIAEFWALSRSAMVHEAMGDADRGMQLSRQALALSRTLDDPEAGFAALNNMADTCIEVARGQRAQGVDASLVLQEGLTHARVAVASAETLGHAFYESMARGNLVSLLIELEEYPEAREQAYRAKEMARLNGYRNLEVNNDAQIAAVVRAQGNLDEATAMMDAQLADPSAEGDLVLLVTLHRALFEMHKASERFEQALYHYEQLHELTFRIAQQTAGLQSKMLINTIEIEQARHDAERATLEAQMQRLRAEELDNEAQTDPLTRLPNRRALDRELPLMLARADKNGQPLCAAMVDFDHFKQVNDMHGHGIGDEVLIAMADLLRSVTREADLAVRMGGEEFLLVFADTSNDRAAQACERLLASVRDFEWATVAPGLTCTVSAGVAQWDRGESSSHWLTRADSALYAAKRGGRDRVTIDPL</sequence>
<feature type="region of interest" description="Disordered" evidence="2">
    <location>
        <begin position="1"/>
        <end position="21"/>
    </location>
</feature>
<dbReference type="Pfam" id="PF00990">
    <property type="entry name" value="GGDEF"/>
    <property type="match status" value="1"/>
</dbReference>
<accession>A0A099JAP7</accession>